<keyword evidence="2" id="KW-1185">Reference proteome</keyword>
<evidence type="ECO:0000313" key="1">
    <source>
        <dbReference type="EMBL" id="KAH3806481.1"/>
    </source>
</evidence>
<evidence type="ECO:0000313" key="2">
    <source>
        <dbReference type="Proteomes" id="UP000828390"/>
    </source>
</evidence>
<dbReference type="Proteomes" id="UP000828390">
    <property type="component" value="Unassembled WGS sequence"/>
</dbReference>
<protein>
    <submittedName>
        <fullName evidence="1">Uncharacterized protein</fullName>
    </submittedName>
</protein>
<dbReference type="AlphaFoldDB" id="A0A9D4JB10"/>
<reference evidence="1" key="2">
    <citation type="submission" date="2020-11" db="EMBL/GenBank/DDBJ databases">
        <authorList>
            <person name="McCartney M.A."/>
            <person name="Auch B."/>
            <person name="Kono T."/>
            <person name="Mallez S."/>
            <person name="Becker A."/>
            <person name="Gohl D.M."/>
            <person name="Silverstein K.A.T."/>
            <person name="Koren S."/>
            <person name="Bechman K.B."/>
            <person name="Herman A."/>
            <person name="Abrahante J.E."/>
            <person name="Garbe J."/>
        </authorList>
    </citation>
    <scope>NUCLEOTIDE SEQUENCE</scope>
    <source>
        <strain evidence="1">Duluth1</strain>
        <tissue evidence="1">Whole animal</tissue>
    </source>
</reference>
<gene>
    <name evidence="1" type="ORF">DPMN_134801</name>
</gene>
<sequence>MRKVTVADEASKPGNCGAMLEVYFETEEAERTCIEMVASLVSDKETEGNAHEISIRRVNIKQQQGQESIKLEAIQHTINKKMSLQLNNCFVGRF</sequence>
<proteinExistence type="predicted"/>
<reference evidence="1" key="1">
    <citation type="journal article" date="2019" name="bioRxiv">
        <title>The Genome of the Zebra Mussel, Dreissena polymorpha: A Resource for Invasive Species Research.</title>
        <authorList>
            <person name="McCartney M.A."/>
            <person name="Auch B."/>
            <person name="Kono T."/>
            <person name="Mallez S."/>
            <person name="Zhang Y."/>
            <person name="Obille A."/>
            <person name="Becker A."/>
            <person name="Abrahante J.E."/>
            <person name="Garbe J."/>
            <person name="Badalamenti J.P."/>
            <person name="Herman A."/>
            <person name="Mangelson H."/>
            <person name="Liachko I."/>
            <person name="Sullivan S."/>
            <person name="Sone E.D."/>
            <person name="Koren S."/>
            <person name="Silverstein K.A.T."/>
            <person name="Beckman K.B."/>
            <person name="Gohl D.M."/>
        </authorList>
    </citation>
    <scope>NUCLEOTIDE SEQUENCE</scope>
    <source>
        <strain evidence="1">Duluth1</strain>
        <tissue evidence="1">Whole animal</tissue>
    </source>
</reference>
<accession>A0A9D4JB10</accession>
<organism evidence="1 2">
    <name type="scientific">Dreissena polymorpha</name>
    <name type="common">Zebra mussel</name>
    <name type="synonym">Mytilus polymorpha</name>
    <dbReference type="NCBI Taxonomy" id="45954"/>
    <lineage>
        <taxon>Eukaryota</taxon>
        <taxon>Metazoa</taxon>
        <taxon>Spiralia</taxon>
        <taxon>Lophotrochozoa</taxon>
        <taxon>Mollusca</taxon>
        <taxon>Bivalvia</taxon>
        <taxon>Autobranchia</taxon>
        <taxon>Heteroconchia</taxon>
        <taxon>Euheterodonta</taxon>
        <taxon>Imparidentia</taxon>
        <taxon>Neoheterodontei</taxon>
        <taxon>Myida</taxon>
        <taxon>Dreissenoidea</taxon>
        <taxon>Dreissenidae</taxon>
        <taxon>Dreissena</taxon>
    </lineage>
</organism>
<comment type="caution">
    <text evidence="1">The sequence shown here is derived from an EMBL/GenBank/DDBJ whole genome shotgun (WGS) entry which is preliminary data.</text>
</comment>
<name>A0A9D4JB10_DREPO</name>
<dbReference type="EMBL" id="JAIWYP010000006">
    <property type="protein sequence ID" value="KAH3806481.1"/>
    <property type="molecule type" value="Genomic_DNA"/>
</dbReference>